<name>A0ABS5W8K1_9FLAO</name>
<evidence type="ECO:0000259" key="2">
    <source>
        <dbReference type="Pfam" id="PF00534"/>
    </source>
</evidence>
<evidence type="ECO:0000256" key="1">
    <source>
        <dbReference type="ARBA" id="ARBA00022679"/>
    </source>
</evidence>
<organism evidence="3 4">
    <name type="scientific">Zobellia barbeyronii</name>
    <dbReference type="NCBI Taxonomy" id="2748009"/>
    <lineage>
        <taxon>Bacteria</taxon>
        <taxon>Pseudomonadati</taxon>
        <taxon>Bacteroidota</taxon>
        <taxon>Flavobacteriia</taxon>
        <taxon>Flavobacteriales</taxon>
        <taxon>Flavobacteriaceae</taxon>
        <taxon>Zobellia</taxon>
    </lineage>
</organism>
<dbReference type="Gene3D" id="3.40.50.2000">
    <property type="entry name" value="Glycogen Phosphorylase B"/>
    <property type="match status" value="2"/>
</dbReference>
<protein>
    <submittedName>
        <fullName evidence="3">Glycosyltransferase family 4 protein</fullName>
    </submittedName>
</protein>
<dbReference type="SUPFAM" id="SSF53756">
    <property type="entry name" value="UDP-Glycosyltransferase/glycogen phosphorylase"/>
    <property type="match status" value="1"/>
</dbReference>
<dbReference type="PANTHER" id="PTHR46401:SF2">
    <property type="entry name" value="GLYCOSYLTRANSFERASE WBBK-RELATED"/>
    <property type="match status" value="1"/>
</dbReference>
<dbReference type="CDD" id="cd03801">
    <property type="entry name" value="GT4_PimA-like"/>
    <property type="match status" value="1"/>
</dbReference>
<keyword evidence="4" id="KW-1185">Reference proteome</keyword>
<reference evidence="4" key="2">
    <citation type="submission" date="2023-07" db="EMBL/GenBank/DDBJ databases">
        <title>Zobellia barbeyronii sp. nov., a new marine flavobacterium, isolated from green and red algae.</title>
        <authorList>
            <person name="Nedashkovskaya O.I."/>
            <person name="Otstavnykh N."/>
            <person name="Zhukova N."/>
            <person name="Guzev K."/>
            <person name="Chausova V."/>
            <person name="Tekutyeva L."/>
            <person name="Mikhailov V."/>
            <person name="Isaeva M."/>
        </authorList>
    </citation>
    <scope>NUCLEOTIDE SEQUENCE [LARGE SCALE GENOMIC DNA]</scope>
    <source>
        <strain evidence="4">KMM 6746</strain>
    </source>
</reference>
<dbReference type="EMBL" id="JACATN010000001">
    <property type="protein sequence ID" value="MBT2159765.1"/>
    <property type="molecule type" value="Genomic_DNA"/>
</dbReference>
<comment type="caution">
    <text evidence="3">The sequence shown here is derived from an EMBL/GenBank/DDBJ whole genome shotgun (WGS) entry which is preliminary data.</text>
</comment>
<sequence>MKKRILIGVPPKEHVILAMDEFDGLQKIGNHCETVIYTRNKWNATTLDRIYGVLRNAVNVVKKLYKVKPDVLYLNSRVNSLGIVRDFISLLLFRMLYWHKLKVVIKSHGSDTSFMEGYPFIYKNIIAPFISAQVDAYLMLSQDEKQNLLKYFPKLKGKVFVTANIIDSQRSTLSDEFKKSHNLDDTKFNFLFVGRMVKDKGVFSILKAIPHFEGRDNCKFIMVGNGDELESLKTLSKELKIEKYLDFTGFIEEIECDHFFANCDALVFPSLDEGFSMVLFKSIACGLPVITTQIRAAKDQLTEPDNCLWVDGTSELSVAEALNSMYNNQNLRIQMQKNNKQLGNKYSKESVCMEMDKVFDELLDQKY</sequence>
<dbReference type="PANTHER" id="PTHR46401">
    <property type="entry name" value="GLYCOSYLTRANSFERASE WBBK-RELATED"/>
    <property type="match status" value="1"/>
</dbReference>
<accession>A0ABS5W8K1</accession>
<gene>
    <name evidence="3" type="ORF">HW347_00730</name>
</gene>
<dbReference type="InterPro" id="IPR001296">
    <property type="entry name" value="Glyco_trans_1"/>
</dbReference>
<evidence type="ECO:0000313" key="4">
    <source>
        <dbReference type="Proteomes" id="UP000740413"/>
    </source>
</evidence>
<dbReference type="Proteomes" id="UP000740413">
    <property type="component" value="Unassembled WGS sequence"/>
</dbReference>
<dbReference type="Pfam" id="PF00534">
    <property type="entry name" value="Glycos_transf_1"/>
    <property type="match status" value="1"/>
</dbReference>
<dbReference type="RefSeq" id="WP_214610057.1">
    <property type="nucleotide sequence ID" value="NZ_JACATN010000001.1"/>
</dbReference>
<proteinExistence type="predicted"/>
<keyword evidence="1" id="KW-0808">Transferase</keyword>
<feature type="domain" description="Glycosyl transferase family 1" evidence="2">
    <location>
        <begin position="175"/>
        <end position="341"/>
    </location>
</feature>
<reference evidence="3 4" key="1">
    <citation type="submission" date="2020-06" db="EMBL/GenBank/DDBJ databases">
        <authorList>
            <person name="Isaeva M.P."/>
            <person name="Chernysheva N.Y."/>
        </authorList>
    </citation>
    <scope>NUCLEOTIDE SEQUENCE [LARGE SCALE GENOMIC DNA]</scope>
    <source>
        <strain evidence="3 4">KMM 6746</strain>
    </source>
</reference>
<evidence type="ECO:0000313" key="3">
    <source>
        <dbReference type="EMBL" id="MBT2159765.1"/>
    </source>
</evidence>